<evidence type="ECO:0000256" key="2">
    <source>
        <dbReference type="PROSITE-ProRule" id="PRU00176"/>
    </source>
</evidence>
<dbReference type="OrthoDB" id="439808at2759"/>
<reference evidence="5 6" key="1">
    <citation type="journal article" date="2019" name="Nat. Ecol. Evol.">
        <title>Megaphylogeny resolves global patterns of mushroom evolution.</title>
        <authorList>
            <person name="Varga T."/>
            <person name="Krizsan K."/>
            <person name="Foldi C."/>
            <person name="Dima B."/>
            <person name="Sanchez-Garcia M."/>
            <person name="Sanchez-Ramirez S."/>
            <person name="Szollosi G.J."/>
            <person name="Szarkandi J.G."/>
            <person name="Papp V."/>
            <person name="Albert L."/>
            <person name="Andreopoulos W."/>
            <person name="Angelini C."/>
            <person name="Antonin V."/>
            <person name="Barry K.W."/>
            <person name="Bougher N.L."/>
            <person name="Buchanan P."/>
            <person name="Buyck B."/>
            <person name="Bense V."/>
            <person name="Catcheside P."/>
            <person name="Chovatia M."/>
            <person name="Cooper J."/>
            <person name="Damon W."/>
            <person name="Desjardin D."/>
            <person name="Finy P."/>
            <person name="Geml J."/>
            <person name="Haridas S."/>
            <person name="Hughes K."/>
            <person name="Justo A."/>
            <person name="Karasinski D."/>
            <person name="Kautmanova I."/>
            <person name="Kiss B."/>
            <person name="Kocsube S."/>
            <person name="Kotiranta H."/>
            <person name="LaButti K.M."/>
            <person name="Lechner B.E."/>
            <person name="Liimatainen K."/>
            <person name="Lipzen A."/>
            <person name="Lukacs Z."/>
            <person name="Mihaltcheva S."/>
            <person name="Morgado L.N."/>
            <person name="Niskanen T."/>
            <person name="Noordeloos M.E."/>
            <person name="Ohm R.A."/>
            <person name="Ortiz-Santana B."/>
            <person name="Ovrebo C."/>
            <person name="Racz N."/>
            <person name="Riley R."/>
            <person name="Savchenko A."/>
            <person name="Shiryaev A."/>
            <person name="Soop K."/>
            <person name="Spirin V."/>
            <person name="Szebenyi C."/>
            <person name="Tomsovsky M."/>
            <person name="Tulloss R.E."/>
            <person name="Uehling J."/>
            <person name="Grigoriev I.V."/>
            <person name="Vagvolgyi C."/>
            <person name="Papp T."/>
            <person name="Martin F.M."/>
            <person name="Miettinen O."/>
            <person name="Hibbett D.S."/>
            <person name="Nagy L.G."/>
        </authorList>
    </citation>
    <scope>NUCLEOTIDE SEQUENCE [LARGE SCALE GENOMIC DNA]</scope>
    <source>
        <strain evidence="5 6">FP101781</strain>
    </source>
</reference>
<dbReference type="STRING" id="71717.A0A4Y7SLI4"/>
<sequence>MAHVLNATLRLSQRTSTRKVSHVLSGSTRSLSSTSSPAVRGCAARNASFVTAFSTPRYTSVFSSARAFSTKPEEVEERAESAPGGIKETPEQTQTEQPEHGETEKPRRRAGQHHRVQAPSKTLFVGRLPFFATEEDVRKVFEGCGTITAVNIHDSGRQRGYPPNAFVTMSSIQEATTIFESARQEPYVLEGRTLLVNWSIDKQFNTPSKFIYFKNFNNGDLGQLREFLGDLSGAVDSAYFVRDKRKPNAWAPSGMIICRDTESATEIIAACHGRPGPDGRPVILRFADEKK</sequence>
<dbReference type="PROSITE" id="PS50102">
    <property type="entry name" value="RRM"/>
    <property type="match status" value="1"/>
</dbReference>
<evidence type="ECO:0000313" key="6">
    <source>
        <dbReference type="Proteomes" id="UP000298030"/>
    </source>
</evidence>
<dbReference type="SMART" id="SM00360">
    <property type="entry name" value="RRM"/>
    <property type="match status" value="1"/>
</dbReference>
<gene>
    <name evidence="5" type="ORF">FA13DRAFT_1741020</name>
</gene>
<dbReference type="GO" id="GO:0003729">
    <property type="term" value="F:mRNA binding"/>
    <property type="evidence" value="ECO:0007669"/>
    <property type="project" value="TreeGrafter"/>
</dbReference>
<dbReference type="InterPro" id="IPR012677">
    <property type="entry name" value="Nucleotide-bd_a/b_plait_sf"/>
</dbReference>
<dbReference type="PANTHER" id="PTHR48025">
    <property type="entry name" value="OS02G0815200 PROTEIN"/>
    <property type="match status" value="1"/>
</dbReference>
<organism evidence="5 6">
    <name type="scientific">Coprinellus micaceus</name>
    <name type="common">Glistening ink-cap mushroom</name>
    <name type="synonym">Coprinus micaceus</name>
    <dbReference type="NCBI Taxonomy" id="71717"/>
    <lineage>
        <taxon>Eukaryota</taxon>
        <taxon>Fungi</taxon>
        <taxon>Dikarya</taxon>
        <taxon>Basidiomycota</taxon>
        <taxon>Agaricomycotina</taxon>
        <taxon>Agaricomycetes</taxon>
        <taxon>Agaricomycetidae</taxon>
        <taxon>Agaricales</taxon>
        <taxon>Agaricineae</taxon>
        <taxon>Psathyrellaceae</taxon>
        <taxon>Coprinellus</taxon>
    </lineage>
</organism>
<name>A0A4Y7SLI4_COPMI</name>
<proteinExistence type="predicted"/>
<evidence type="ECO:0000313" key="5">
    <source>
        <dbReference type="EMBL" id="TEB22498.1"/>
    </source>
</evidence>
<dbReference type="PANTHER" id="PTHR48025:SF17">
    <property type="entry name" value="28 KDA RIBONUCLEOPROTEIN, CHLOROPLASTIC"/>
    <property type="match status" value="1"/>
</dbReference>
<dbReference type="InterPro" id="IPR050502">
    <property type="entry name" value="Euk_RNA-bind_prot"/>
</dbReference>
<dbReference type="Gene3D" id="3.30.70.330">
    <property type="match status" value="1"/>
</dbReference>
<evidence type="ECO:0000256" key="1">
    <source>
        <dbReference type="ARBA" id="ARBA00022884"/>
    </source>
</evidence>
<dbReference type="EMBL" id="QPFP01000091">
    <property type="protein sequence ID" value="TEB22498.1"/>
    <property type="molecule type" value="Genomic_DNA"/>
</dbReference>
<accession>A0A4Y7SLI4</accession>
<keyword evidence="1 2" id="KW-0694">RNA-binding</keyword>
<evidence type="ECO:0000256" key="3">
    <source>
        <dbReference type="SAM" id="MobiDB-lite"/>
    </source>
</evidence>
<keyword evidence="6" id="KW-1185">Reference proteome</keyword>
<evidence type="ECO:0000259" key="4">
    <source>
        <dbReference type="PROSITE" id="PS50102"/>
    </source>
</evidence>
<feature type="region of interest" description="Disordered" evidence="3">
    <location>
        <begin position="64"/>
        <end position="116"/>
    </location>
</feature>
<dbReference type="InterPro" id="IPR000504">
    <property type="entry name" value="RRM_dom"/>
</dbReference>
<feature type="compositionally biased region" description="Basic residues" evidence="3">
    <location>
        <begin position="106"/>
        <end position="116"/>
    </location>
</feature>
<dbReference type="AlphaFoldDB" id="A0A4Y7SLI4"/>
<feature type="domain" description="RRM" evidence="4">
    <location>
        <begin position="121"/>
        <end position="201"/>
    </location>
</feature>
<dbReference type="Proteomes" id="UP000298030">
    <property type="component" value="Unassembled WGS sequence"/>
</dbReference>
<dbReference type="Pfam" id="PF00076">
    <property type="entry name" value="RRM_1"/>
    <property type="match status" value="1"/>
</dbReference>
<dbReference type="InterPro" id="IPR035979">
    <property type="entry name" value="RBD_domain_sf"/>
</dbReference>
<dbReference type="SUPFAM" id="SSF54928">
    <property type="entry name" value="RNA-binding domain, RBD"/>
    <property type="match status" value="1"/>
</dbReference>
<comment type="caution">
    <text evidence="5">The sequence shown here is derived from an EMBL/GenBank/DDBJ whole genome shotgun (WGS) entry which is preliminary data.</text>
</comment>
<protein>
    <recommendedName>
        <fullName evidence="4">RRM domain-containing protein</fullName>
    </recommendedName>
</protein>